<gene>
    <name evidence="1" type="ORF">MSG28_008944</name>
</gene>
<organism evidence="1 2">
    <name type="scientific">Choristoneura fumiferana</name>
    <name type="common">Spruce budworm moth</name>
    <name type="synonym">Archips fumiferana</name>
    <dbReference type="NCBI Taxonomy" id="7141"/>
    <lineage>
        <taxon>Eukaryota</taxon>
        <taxon>Metazoa</taxon>
        <taxon>Ecdysozoa</taxon>
        <taxon>Arthropoda</taxon>
        <taxon>Hexapoda</taxon>
        <taxon>Insecta</taxon>
        <taxon>Pterygota</taxon>
        <taxon>Neoptera</taxon>
        <taxon>Endopterygota</taxon>
        <taxon>Lepidoptera</taxon>
        <taxon>Glossata</taxon>
        <taxon>Ditrysia</taxon>
        <taxon>Tortricoidea</taxon>
        <taxon>Tortricidae</taxon>
        <taxon>Tortricinae</taxon>
        <taxon>Choristoneura</taxon>
    </lineage>
</organism>
<dbReference type="Proteomes" id="UP001064048">
    <property type="component" value="Chromosome 14"/>
</dbReference>
<dbReference type="EMBL" id="CM046114">
    <property type="protein sequence ID" value="KAI8420456.1"/>
    <property type="molecule type" value="Genomic_DNA"/>
</dbReference>
<keyword evidence="2" id="KW-1185">Reference proteome</keyword>
<name>A0ACC0J8L1_CHOFU</name>
<accession>A0ACC0J8L1</accession>
<sequence length="131" mass="14150">MGVKELDGVMQYVFYVVVLEVCFVCRWWGERGLCVGTGTRGMALLFGALGVLALVSHTGCTGNANGLNADGVQELDYTDVDLGLTQRGPHFDVAYSRNVTALVGKTAQLNCVMDSASRHSLVNLREDDVHL</sequence>
<comment type="caution">
    <text evidence="1">The sequence shown here is derived from an EMBL/GenBank/DDBJ whole genome shotgun (WGS) entry which is preliminary data.</text>
</comment>
<reference evidence="1 2" key="1">
    <citation type="journal article" date="2022" name="Genome Biol. Evol.">
        <title>The Spruce Budworm Genome: Reconstructing the Evolutionary History of Antifreeze Proteins.</title>
        <authorList>
            <person name="Beliveau C."/>
            <person name="Gagne P."/>
            <person name="Picq S."/>
            <person name="Vernygora O."/>
            <person name="Keeling C.I."/>
            <person name="Pinkney K."/>
            <person name="Doucet D."/>
            <person name="Wen F."/>
            <person name="Johnston J.S."/>
            <person name="Maaroufi H."/>
            <person name="Boyle B."/>
            <person name="Laroche J."/>
            <person name="Dewar K."/>
            <person name="Juretic N."/>
            <person name="Blackburn G."/>
            <person name="Nisole A."/>
            <person name="Brunet B."/>
            <person name="Brandao M."/>
            <person name="Lumley L."/>
            <person name="Duan J."/>
            <person name="Quan G."/>
            <person name="Lucarotti C.J."/>
            <person name="Roe A.D."/>
            <person name="Sperling F.A.H."/>
            <person name="Levesque R.C."/>
            <person name="Cusson M."/>
        </authorList>
    </citation>
    <scope>NUCLEOTIDE SEQUENCE [LARGE SCALE GENOMIC DNA]</scope>
    <source>
        <strain evidence="1">Glfc:IPQL:Cfum</strain>
    </source>
</reference>
<proteinExistence type="predicted"/>
<evidence type="ECO:0000313" key="1">
    <source>
        <dbReference type="EMBL" id="KAI8420456.1"/>
    </source>
</evidence>
<evidence type="ECO:0000313" key="2">
    <source>
        <dbReference type="Proteomes" id="UP001064048"/>
    </source>
</evidence>
<protein>
    <submittedName>
        <fullName evidence="1">Uncharacterized protein</fullName>
    </submittedName>
</protein>